<comment type="function">
    <text evidence="7">PPIases accelerate the folding of proteins. It catalyzes the cis-trans isomerization of proline imidic peptide bonds in oligopeptides.</text>
</comment>
<dbReference type="Proteomes" id="UP000290189">
    <property type="component" value="Unassembled WGS sequence"/>
</dbReference>
<evidence type="ECO:0000256" key="2">
    <source>
        <dbReference type="ARBA" id="ARBA00004496"/>
    </source>
</evidence>
<dbReference type="PANTHER" id="PTHR10012">
    <property type="entry name" value="SERINE/THREONINE-PROTEIN PHOSPHATASE 2A REGULATORY SUBUNIT B"/>
    <property type="match status" value="1"/>
</dbReference>
<dbReference type="STRING" id="37360.A0A0G4IX08"/>
<protein>
    <recommendedName>
        <fullName evidence="7">Serine/threonine-protein phosphatase 2A activator</fullName>
        <ecNumber evidence="7">5.2.1.8</ecNumber>
    </recommendedName>
    <alternativeName>
        <fullName evidence="7">Phosphotyrosyl phosphatase activator</fullName>
    </alternativeName>
</protein>
<dbReference type="Proteomes" id="UP000039324">
    <property type="component" value="Unassembled WGS sequence"/>
</dbReference>
<dbReference type="GO" id="GO:0008160">
    <property type="term" value="F:protein tyrosine phosphatase activator activity"/>
    <property type="evidence" value="ECO:0007669"/>
    <property type="project" value="TreeGrafter"/>
</dbReference>
<dbReference type="SUPFAM" id="SSF140984">
    <property type="entry name" value="PTPA-like"/>
    <property type="match status" value="1"/>
</dbReference>
<evidence type="ECO:0000256" key="5">
    <source>
        <dbReference type="ARBA" id="ARBA00023110"/>
    </source>
</evidence>
<dbReference type="GO" id="GO:0003755">
    <property type="term" value="F:peptidyl-prolyl cis-trans isomerase activity"/>
    <property type="evidence" value="ECO:0007669"/>
    <property type="project" value="UniProtKB-KW"/>
</dbReference>
<dbReference type="Gene3D" id="1.20.120.1150">
    <property type="match status" value="1"/>
</dbReference>
<dbReference type="PIRSF" id="PIRSF016325">
    <property type="entry name" value="Phstyr_phstse_ac"/>
    <property type="match status" value="1"/>
</dbReference>
<keyword evidence="6 7" id="KW-0413">Isomerase</keyword>
<dbReference type="PANTHER" id="PTHR10012:SF0">
    <property type="entry name" value="SERINE_THREONINE-PROTEIN PHOSPHATASE 2A ACTIVATOR"/>
    <property type="match status" value="1"/>
</dbReference>
<dbReference type="AlphaFoldDB" id="A0A0G4IX08"/>
<geneLocation type="mitochondrion" evidence="9"/>
<dbReference type="GO" id="GO:0005634">
    <property type="term" value="C:nucleus"/>
    <property type="evidence" value="ECO:0007669"/>
    <property type="project" value="TreeGrafter"/>
</dbReference>
<evidence type="ECO:0000256" key="3">
    <source>
        <dbReference type="ARBA" id="ARBA00011019"/>
    </source>
</evidence>
<evidence type="ECO:0000313" key="10">
    <source>
        <dbReference type="Proteomes" id="UP000039324"/>
    </source>
</evidence>
<evidence type="ECO:0000256" key="1">
    <source>
        <dbReference type="ARBA" id="ARBA00000971"/>
    </source>
</evidence>
<keyword evidence="5 7" id="KW-0697">Rotamase</keyword>
<organism evidence="8 10">
    <name type="scientific">Plasmodiophora brassicae</name>
    <name type="common">Clubroot disease agent</name>
    <dbReference type="NCBI Taxonomy" id="37360"/>
    <lineage>
        <taxon>Eukaryota</taxon>
        <taxon>Sar</taxon>
        <taxon>Rhizaria</taxon>
        <taxon>Endomyxa</taxon>
        <taxon>Phytomyxea</taxon>
        <taxon>Plasmodiophorida</taxon>
        <taxon>Plasmodiophoridae</taxon>
        <taxon>Plasmodiophora</taxon>
    </lineage>
</organism>
<evidence type="ECO:0000313" key="11">
    <source>
        <dbReference type="Proteomes" id="UP000290189"/>
    </source>
</evidence>
<dbReference type="InterPro" id="IPR004327">
    <property type="entry name" value="Phstyr_phstse_ac"/>
</dbReference>
<keyword evidence="9" id="KW-0496">Mitochondrion</keyword>
<comment type="subcellular location">
    <subcellularLocation>
        <location evidence="2 7">Cytoplasm</location>
    </subcellularLocation>
</comment>
<dbReference type="InterPro" id="IPR043170">
    <property type="entry name" value="PTPA_C_lid"/>
</dbReference>
<dbReference type="OrthoDB" id="16120at2759"/>
<evidence type="ECO:0000256" key="4">
    <source>
        <dbReference type="ARBA" id="ARBA00022490"/>
    </source>
</evidence>
<gene>
    <name evidence="8" type="ORF">PBRA_007617</name>
    <name evidence="9" type="ORF">PLBR_LOCUS6732</name>
</gene>
<comment type="similarity">
    <text evidence="3 7">Belongs to the PTPA-type PPIase family.</text>
</comment>
<dbReference type="GO" id="GO:0000159">
    <property type="term" value="C:protein phosphatase type 2A complex"/>
    <property type="evidence" value="ECO:0007669"/>
    <property type="project" value="TreeGrafter"/>
</dbReference>
<dbReference type="InterPro" id="IPR037218">
    <property type="entry name" value="PTPA_sf"/>
</dbReference>
<keyword evidence="4 7" id="KW-0963">Cytoplasm</keyword>
<reference evidence="8 10" key="1">
    <citation type="submission" date="2015-02" db="EMBL/GenBank/DDBJ databases">
        <authorList>
            <person name="Chooi Y.-H."/>
        </authorList>
    </citation>
    <scope>NUCLEOTIDE SEQUENCE [LARGE SCALE GENOMIC DNA]</scope>
    <source>
        <strain evidence="8">E3</strain>
    </source>
</reference>
<evidence type="ECO:0000256" key="6">
    <source>
        <dbReference type="ARBA" id="ARBA00023235"/>
    </source>
</evidence>
<sequence length="315" mass="34713">MVHTFAAPAKHIDALHARLALFRESPAYRQVFGFITALNEAVRGRPVSAAPAASPAVDGIVAVLRNLARVVDEIPPLPNAQRFGNRAFRTWVARLEEQAPALLRGLLPAEMHPAIVELVPYLAASFGDPTRIDYGTGHELTFVAWLFCLAKLGFLQPDDLANLVLRVFVAYLEVTRKLQSVYWLEPAGSKGVWGLDDYQFLPFYWGASQLCDGPDPHITPSSILSESILDRYADEYLYLGCVKFITKMKTGPFGEHSPILNDISGVATWEKVNSGLLRMYQKEVLGKFPVVQHFLFGTILEFSDGQGGDAGHASS</sequence>
<evidence type="ECO:0000313" key="9">
    <source>
        <dbReference type="EMBL" id="SPQ99517.1"/>
    </source>
</evidence>
<proteinExistence type="inferred from homology"/>
<evidence type="ECO:0000256" key="7">
    <source>
        <dbReference type="RuleBase" id="RU361210"/>
    </source>
</evidence>
<dbReference type="EMBL" id="CDSF01000095">
    <property type="protein sequence ID" value="CEO99883.1"/>
    <property type="molecule type" value="Genomic_DNA"/>
</dbReference>
<reference evidence="9 11" key="2">
    <citation type="submission" date="2018-03" db="EMBL/GenBank/DDBJ databases">
        <authorList>
            <person name="Fogelqvist J."/>
        </authorList>
    </citation>
    <scope>NUCLEOTIDE SEQUENCE [LARGE SCALE GENOMIC DNA]</scope>
</reference>
<dbReference type="GO" id="GO:0005737">
    <property type="term" value="C:cytoplasm"/>
    <property type="evidence" value="ECO:0007669"/>
    <property type="project" value="UniProtKB-SubCell"/>
</dbReference>
<dbReference type="EMBL" id="OVEO01000012">
    <property type="protein sequence ID" value="SPQ99517.1"/>
    <property type="molecule type" value="Genomic_DNA"/>
</dbReference>
<dbReference type="EC" id="5.2.1.8" evidence="7"/>
<accession>A0A0G4IX08</accession>
<comment type="catalytic activity">
    <reaction evidence="1 7">
        <text>[protein]-peptidylproline (omega=180) = [protein]-peptidylproline (omega=0)</text>
        <dbReference type="Rhea" id="RHEA:16237"/>
        <dbReference type="Rhea" id="RHEA-COMP:10747"/>
        <dbReference type="Rhea" id="RHEA-COMP:10748"/>
        <dbReference type="ChEBI" id="CHEBI:83833"/>
        <dbReference type="ChEBI" id="CHEBI:83834"/>
        <dbReference type="EC" id="5.2.1.8"/>
    </reaction>
</comment>
<dbReference type="CDD" id="cd04087">
    <property type="entry name" value="PTPA"/>
    <property type="match status" value="1"/>
</dbReference>
<dbReference type="OMA" id="SWIKINA"/>
<dbReference type="GO" id="GO:0007052">
    <property type="term" value="P:mitotic spindle organization"/>
    <property type="evidence" value="ECO:0007669"/>
    <property type="project" value="TreeGrafter"/>
</dbReference>
<dbReference type="Pfam" id="PF03095">
    <property type="entry name" value="PTPA"/>
    <property type="match status" value="1"/>
</dbReference>
<keyword evidence="10" id="KW-1185">Reference proteome</keyword>
<name>A0A0G4IX08_PLABS</name>
<evidence type="ECO:0000313" key="8">
    <source>
        <dbReference type="EMBL" id="CEO99883.1"/>
    </source>
</evidence>
<dbReference type="FunFam" id="1.20.120.1150:FF:000002">
    <property type="entry name" value="Serine/threonine-protein phosphatase 2A activator"/>
    <property type="match status" value="1"/>
</dbReference>